<protein>
    <submittedName>
        <fullName evidence="1">Uncharacterized protein</fullName>
    </submittedName>
</protein>
<evidence type="ECO:0000313" key="2">
    <source>
        <dbReference type="Proteomes" id="UP000019146"/>
    </source>
</evidence>
<dbReference type="AlphaFoldDB" id="A0A0P0R722"/>
<sequence length="43" mass="4756">MDLQVRAVVVVVVIGVGRPVLSFCRFDARATDPAGSFNMYRKN</sequence>
<organism evidence="1 2">
    <name type="scientific">Paraburkholderia caribensis MBA4</name>
    <dbReference type="NCBI Taxonomy" id="1323664"/>
    <lineage>
        <taxon>Bacteria</taxon>
        <taxon>Pseudomonadati</taxon>
        <taxon>Pseudomonadota</taxon>
        <taxon>Betaproteobacteria</taxon>
        <taxon>Burkholderiales</taxon>
        <taxon>Burkholderiaceae</taxon>
        <taxon>Paraburkholderia</taxon>
    </lineage>
</organism>
<dbReference type="Proteomes" id="UP000019146">
    <property type="component" value="Chromosome 1"/>
</dbReference>
<gene>
    <name evidence="1" type="ORF">K788_0004825</name>
</gene>
<accession>A0A0P0R722</accession>
<dbReference type="KEGG" id="bcai:K788_0004825"/>
<evidence type="ECO:0000313" key="1">
    <source>
        <dbReference type="EMBL" id="ALL64136.1"/>
    </source>
</evidence>
<dbReference type="EMBL" id="CP012746">
    <property type="protein sequence ID" value="ALL64136.1"/>
    <property type="molecule type" value="Genomic_DNA"/>
</dbReference>
<name>A0A0P0R722_9BURK</name>
<reference evidence="1 2" key="1">
    <citation type="journal article" date="2014" name="Genome Announc.">
        <title>Draft Genome Sequence of the Haloacid-Degrading Burkholderia caribensis Strain MBA4.</title>
        <authorList>
            <person name="Pan Y."/>
            <person name="Kong K.F."/>
            <person name="Tsang J.S."/>
        </authorList>
    </citation>
    <scope>NUCLEOTIDE SEQUENCE [LARGE SCALE GENOMIC DNA]</scope>
    <source>
        <strain evidence="1 2">MBA4</strain>
    </source>
</reference>
<proteinExistence type="predicted"/>